<accession>A0A6G4TWC0</accession>
<evidence type="ECO:0000313" key="1">
    <source>
        <dbReference type="EMBL" id="NGN63301.1"/>
    </source>
</evidence>
<gene>
    <name evidence="1" type="ORF">G5C51_05190</name>
</gene>
<dbReference type="Pfam" id="PF11392">
    <property type="entry name" value="AllH"/>
    <property type="match status" value="1"/>
</dbReference>
<dbReference type="InterPro" id="IPR021530">
    <property type="entry name" value="AllH-like"/>
</dbReference>
<keyword evidence="2" id="KW-1185">Reference proteome</keyword>
<sequence>MRSTHAVFRALSCDAVLLAHLRAPLGRGRVESTYHRVLNLLLPDGRLMALAGRDAGDAPWTLVVDTPHWSAYDIEAGQPVEFTPGRIALPGIEIDVDPAEEWHTILPALGDLTPQHLGVAARSLYALTRAHGEFGGMLGASRNAWPMESVVCAALDEGRAALTRAVLARDPAGIRDGVLALLGLGPGLTPAGDDFLTGIAVLSALDGTRLGPFATVLGDVLDERSGRTTLLSATTLREALAGRVRASLADVLCAIPATRRQDTAQAADALKNPVRRALAHGHTSGTDTLSGLVTGLHLEKELRGQQL</sequence>
<protein>
    <submittedName>
        <fullName evidence="1">DUF2877 domain-containing protein</fullName>
    </submittedName>
</protein>
<proteinExistence type="predicted"/>
<reference evidence="1 2" key="1">
    <citation type="submission" date="2020-02" db="EMBL/GenBank/DDBJ databases">
        <title>Whole-genome analyses of novel actinobacteria.</title>
        <authorList>
            <person name="Sahin N."/>
        </authorList>
    </citation>
    <scope>NUCLEOTIDE SEQUENCE [LARGE SCALE GENOMIC DNA]</scope>
    <source>
        <strain evidence="1 2">A7024</strain>
    </source>
</reference>
<organism evidence="1 2">
    <name type="scientific">Streptomyces coryli</name>
    <dbReference type="NCBI Taxonomy" id="1128680"/>
    <lineage>
        <taxon>Bacteria</taxon>
        <taxon>Bacillati</taxon>
        <taxon>Actinomycetota</taxon>
        <taxon>Actinomycetes</taxon>
        <taxon>Kitasatosporales</taxon>
        <taxon>Streptomycetaceae</taxon>
        <taxon>Streptomyces</taxon>
    </lineage>
</organism>
<dbReference type="RefSeq" id="WP_165232386.1">
    <property type="nucleotide sequence ID" value="NZ_JAAKZV010000012.1"/>
</dbReference>
<name>A0A6G4TWC0_9ACTN</name>
<dbReference type="AlphaFoldDB" id="A0A6G4TWC0"/>
<dbReference type="Proteomes" id="UP000481583">
    <property type="component" value="Unassembled WGS sequence"/>
</dbReference>
<dbReference type="EMBL" id="JAAKZV010000012">
    <property type="protein sequence ID" value="NGN63301.1"/>
    <property type="molecule type" value="Genomic_DNA"/>
</dbReference>
<evidence type="ECO:0000313" key="2">
    <source>
        <dbReference type="Proteomes" id="UP000481583"/>
    </source>
</evidence>
<comment type="caution">
    <text evidence="1">The sequence shown here is derived from an EMBL/GenBank/DDBJ whole genome shotgun (WGS) entry which is preliminary data.</text>
</comment>